<sequence>MKESEKAEKNVNAREIIANVLKELGMNAPSFSMATGIAYQRIFDLQRGRTKKFNPGVVNMICAAFPTINKAYLYTGEGPVFTTDKPHELDSTIGANTSADEIAKMLNKVLDLSKQVTDKDKAVEEKMQKLLAKERELMEKELELAKREIELDRKIAALGFKKD</sequence>
<comment type="caution">
    <text evidence="2">The sequence shown here is derived from an EMBL/GenBank/DDBJ whole genome shotgun (WGS) entry which is preliminary data.</text>
</comment>
<gene>
    <name evidence="2" type="ORF">PRLR5076_19620</name>
</gene>
<name>A0A9R1CAN4_9BACT</name>
<evidence type="ECO:0000313" key="3">
    <source>
        <dbReference type="Proteomes" id="UP000825483"/>
    </source>
</evidence>
<dbReference type="AlphaFoldDB" id="A0A9R1CAN4"/>
<dbReference type="GeneID" id="72466850"/>
<keyword evidence="1" id="KW-0175">Coiled coil</keyword>
<proteinExistence type="predicted"/>
<evidence type="ECO:0000313" key="2">
    <source>
        <dbReference type="EMBL" id="GJG59111.1"/>
    </source>
</evidence>
<dbReference type="EMBL" id="BPUB01000002">
    <property type="protein sequence ID" value="GJG59111.1"/>
    <property type="molecule type" value="Genomic_DNA"/>
</dbReference>
<dbReference type="RefSeq" id="WP_223928880.1">
    <property type="nucleotide sequence ID" value="NZ_BPTU01000001.1"/>
</dbReference>
<protein>
    <submittedName>
        <fullName evidence="2">Uncharacterized protein</fullName>
    </submittedName>
</protein>
<reference evidence="2" key="1">
    <citation type="journal article" date="2022" name="Int. J. Syst. Evol. Microbiol.">
        <title>Prevotella lacticifex sp. nov., isolated from the rumen of cows.</title>
        <authorList>
            <person name="Shinkai T."/>
            <person name="Ikeyama N."/>
            <person name="Kumagai M."/>
            <person name="Ohmori H."/>
            <person name="Sakamoto M."/>
            <person name="Ohkuma M."/>
            <person name="Mitsumori M."/>
        </authorList>
    </citation>
    <scope>NUCLEOTIDE SEQUENCE</scope>
    <source>
        <strain evidence="2">R5076</strain>
    </source>
</reference>
<accession>A0A9R1CAN4</accession>
<dbReference type="Proteomes" id="UP000825483">
    <property type="component" value="Unassembled WGS sequence"/>
</dbReference>
<keyword evidence="3" id="KW-1185">Reference proteome</keyword>
<organism evidence="2 3">
    <name type="scientific">Prevotella lacticifex</name>
    <dbReference type="NCBI Taxonomy" id="2854755"/>
    <lineage>
        <taxon>Bacteria</taxon>
        <taxon>Pseudomonadati</taxon>
        <taxon>Bacteroidota</taxon>
        <taxon>Bacteroidia</taxon>
        <taxon>Bacteroidales</taxon>
        <taxon>Prevotellaceae</taxon>
        <taxon>Prevotella</taxon>
    </lineage>
</organism>
<feature type="coiled-coil region" evidence="1">
    <location>
        <begin position="120"/>
        <end position="155"/>
    </location>
</feature>
<evidence type="ECO:0000256" key="1">
    <source>
        <dbReference type="SAM" id="Coils"/>
    </source>
</evidence>